<gene>
    <name evidence="9 13" type="primary">lspA</name>
    <name evidence="13" type="ORF">GBA63_22235</name>
</gene>
<evidence type="ECO:0000256" key="10">
    <source>
        <dbReference type="RuleBase" id="RU000594"/>
    </source>
</evidence>
<organism evidence="13 14">
    <name type="scientific">Rubrobacter tropicus</name>
    <dbReference type="NCBI Taxonomy" id="2653851"/>
    <lineage>
        <taxon>Bacteria</taxon>
        <taxon>Bacillati</taxon>
        <taxon>Actinomycetota</taxon>
        <taxon>Rubrobacteria</taxon>
        <taxon>Rubrobacterales</taxon>
        <taxon>Rubrobacteraceae</taxon>
        <taxon>Rubrobacter</taxon>
    </lineage>
</organism>
<evidence type="ECO:0000313" key="14">
    <source>
        <dbReference type="Proteomes" id="UP000501452"/>
    </source>
</evidence>
<dbReference type="PANTHER" id="PTHR33695:SF1">
    <property type="entry name" value="LIPOPROTEIN SIGNAL PEPTIDASE"/>
    <property type="match status" value="1"/>
</dbReference>
<dbReference type="GO" id="GO:0005886">
    <property type="term" value="C:plasma membrane"/>
    <property type="evidence" value="ECO:0007669"/>
    <property type="project" value="UniProtKB-SubCell"/>
</dbReference>
<keyword evidence="14" id="KW-1185">Reference proteome</keyword>
<dbReference type="GO" id="GO:0006508">
    <property type="term" value="P:proteolysis"/>
    <property type="evidence" value="ECO:0007669"/>
    <property type="project" value="UniProtKB-KW"/>
</dbReference>
<sequence>MTGDLRLPLAVTVATLLITWVARVWAEQALDHGEPVHLFGDLFRLTLGENAGVAFGLLGGSPLVPWLAALALVLFALCLARPLRGSRVGGAALGLILGGGLANLLDRLGDRGVTDYLDVGLGSWRWPTFNLPDVAITVGAVLVAWAFLRDDGPEGEKEPSGGRGTAAARRVGEDRA</sequence>
<comment type="caution">
    <text evidence="9">Lacks conserved residue(s) required for the propagation of feature annotation.</text>
</comment>
<feature type="region of interest" description="Disordered" evidence="12">
    <location>
        <begin position="152"/>
        <end position="176"/>
    </location>
</feature>
<dbReference type="PRINTS" id="PR00781">
    <property type="entry name" value="LIPOSIGPTASE"/>
</dbReference>
<keyword evidence="6 9" id="KW-0378">Hydrolase</keyword>
<geneLocation type="plasmid" evidence="13 14">
    <name>unnamed1</name>
</geneLocation>
<comment type="similarity">
    <text evidence="1 9 11">Belongs to the peptidase A8 family.</text>
</comment>
<evidence type="ECO:0000256" key="6">
    <source>
        <dbReference type="ARBA" id="ARBA00022801"/>
    </source>
</evidence>
<keyword evidence="4 9" id="KW-0812">Transmembrane</keyword>
<keyword evidence="5 9" id="KW-0064">Aspartyl protease</keyword>
<proteinExistence type="inferred from homology"/>
<evidence type="ECO:0000256" key="2">
    <source>
        <dbReference type="ARBA" id="ARBA00022475"/>
    </source>
</evidence>
<protein>
    <recommendedName>
        <fullName evidence="9">Lipoprotein signal peptidase</fullName>
        <ecNumber evidence="9">3.4.23.36</ecNumber>
    </recommendedName>
    <alternativeName>
        <fullName evidence="9">Prolipoprotein signal peptidase</fullName>
    </alternativeName>
    <alternativeName>
        <fullName evidence="9">Signal peptidase II</fullName>
        <shortName evidence="9">SPase II</shortName>
    </alternativeName>
</protein>
<comment type="subcellular location">
    <subcellularLocation>
        <location evidence="9">Cell membrane</location>
        <topology evidence="9">Multi-pass membrane protein</topology>
    </subcellularLocation>
</comment>
<feature type="active site" evidence="9">
    <location>
        <position position="133"/>
    </location>
</feature>
<dbReference type="GO" id="GO:0004190">
    <property type="term" value="F:aspartic-type endopeptidase activity"/>
    <property type="evidence" value="ECO:0007669"/>
    <property type="project" value="UniProtKB-UniRule"/>
</dbReference>
<evidence type="ECO:0000256" key="11">
    <source>
        <dbReference type="RuleBase" id="RU004181"/>
    </source>
</evidence>
<evidence type="ECO:0000256" key="12">
    <source>
        <dbReference type="SAM" id="MobiDB-lite"/>
    </source>
</evidence>
<dbReference type="RefSeq" id="WP_166180712.1">
    <property type="nucleotide sequence ID" value="NZ_CP045120.1"/>
</dbReference>
<dbReference type="EMBL" id="CP045120">
    <property type="protein sequence ID" value="QIN85422.1"/>
    <property type="molecule type" value="Genomic_DNA"/>
</dbReference>
<dbReference type="UniPathway" id="UPA00665"/>
<feature type="transmembrane region" description="Helical" evidence="9">
    <location>
        <begin position="91"/>
        <end position="109"/>
    </location>
</feature>
<dbReference type="InterPro" id="IPR001872">
    <property type="entry name" value="Peptidase_A8"/>
</dbReference>
<dbReference type="Proteomes" id="UP000501452">
    <property type="component" value="Plasmid unnamed1"/>
</dbReference>
<accession>A0A6G8QG42</accession>
<evidence type="ECO:0000256" key="5">
    <source>
        <dbReference type="ARBA" id="ARBA00022750"/>
    </source>
</evidence>
<dbReference type="EC" id="3.4.23.36" evidence="9"/>
<evidence type="ECO:0000256" key="4">
    <source>
        <dbReference type="ARBA" id="ARBA00022692"/>
    </source>
</evidence>
<evidence type="ECO:0000256" key="7">
    <source>
        <dbReference type="ARBA" id="ARBA00022989"/>
    </source>
</evidence>
<evidence type="ECO:0000256" key="3">
    <source>
        <dbReference type="ARBA" id="ARBA00022670"/>
    </source>
</evidence>
<dbReference type="KEGG" id="rub:GBA63_22235"/>
<name>A0A6G8QG42_9ACTN</name>
<keyword evidence="13" id="KW-0614">Plasmid</keyword>
<dbReference type="AlphaFoldDB" id="A0A6G8QG42"/>
<keyword evidence="8 9" id="KW-0472">Membrane</keyword>
<comment type="function">
    <text evidence="9 10">This protein specifically catalyzes the removal of signal peptides from prolipoproteins.</text>
</comment>
<comment type="pathway">
    <text evidence="9">Protein modification; lipoprotein biosynthesis (signal peptide cleavage).</text>
</comment>
<dbReference type="HAMAP" id="MF_00161">
    <property type="entry name" value="LspA"/>
    <property type="match status" value="1"/>
</dbReference>
<dbReference type="PANTHER" id="PTHR33695">
    <property type="entry name" value="LIPOPROTEIN SIGNAL PEPTIDASE"/>
    <property type="match status" value="1"/>
</dbReference>
<reference evidence="13 14" key="1">
    <citation type="submission" date="2019-10" db="EMBL/GenBank/DDBJ databases">
        <title>Rubrobacter sp nov SCSIO 52090 isolated from a deep-sea sediment in the South China Sea.</title>
        <authorList>
            <person name="Chen R.W."/>
        </authorList>
    </citation>
    <scope>NUCLEOTIDE SEQUENCE [LARGE SCALE GENOMIC DNA]</scope>
    <source>
        <strain evidence="13 14">SCSIO 52909</strain>
        <plasmid evidence="13 14">unnamed1</plasmid>
    </source>
</reference>
<feature type="transmembrane region" description="Helical" evidence="9">
    <location>
        <begin position="50"/>
        <end position="79"/>
    </location>
</feature>
<evidence type="ECO:0000256" key="9">
    <source>
        <dbReference type="HAMAP-Rule" id="MF_00161"/>
    </source>
</evidence>
<evidence type="ECO:0000256" key="8">
    <source>
        <dbReference type="ARBA" id="ARBA00023136"/>
    </source>
</evidence>
<keyword evidence="7 9" id="KW-1133">Transmembrane helix</keyword>
<evidence type="ECO:0000313" key="13">
    <source>
        <dbReference type="EMBL" id="QIN85422.1"/>
    </source>
</evidence>
<keyword evidence="2 9" id="KW-1003">Cell membrane</keyword>
<keyword evidence="3 9" id="KW-0645">Protease</keyword>
<dbReference type="PROSITE" id="PS00855">
    <property type="entry name" value="SPASE_II"/>
    <property type="match status" value="1"/>
</dbReference>
<dbReference type="NCBIfam" id="TIGR00077">
    <property type="entry name" value="lspA"/>
    <property type="match status" value="1"/>
</dbReference>
<feature type="transmembrane region" description="Helical" evidence="9">
    <location>
        <begin position="129"/>
        <end position="148"/>
    </location>
</feature>
<feature type="active site" evidence="9">
    <location>
        <position position="115"/>
    </location>
</feature>
<evidence type="ECO:0000256" key="1">
    <source>
        <dbReference type="ARBA" id="ARBA00006139"/>
    </source>
</evidence>
<comment type="catalytic activity">
    <reaction evidence="9 10">
        <text>Release of signal peptides from bacterial membrane prolipoproteins. Hydrolyzes -Xaa-Yaa-Zaa-|-(S,diacylglyceryl)Cys-, in which Xaa is hydrophobic (preferably Leu), and Yaa (Ala or Ser) and Zaa (Gly or Ala) have small, neutral side chains.</text>
        <dbReference type="EC" id="3.4.23.36"/>
    </reaction>
</comment>
<dbReference type="Pfam" id="PF01252">
    <property type="entry name" value="Peptidase_A8"/>
    <property type="match status" value="1"/>
</dbReference>